<feature type="transmembrane region" description="Helical" evidence="1">
    <location>
        <begin position="12"/>
        <end position="33"/>
    </location>
</feature>
<gene>
    <name evidence="2" type="ORF">LX70_00971</name>
</gene>
<keyword evidence="1" id="KW-1133">Transmembrane helix</keyword>
<dbReference type="SUPFAM" id="SSF63829">
    <property type="entry name" value="Calcium-dependent phosphotriesterase"/>
    <property type="match status" value="1"/>
</dbReference>
<dbReference type="AlphaFoldDB" id="A0A2S8SE66"/>
<dbReference type="PANTHER" id="PTHR35340:SF5">
    <property type="entry name" value="ASST-DOMAIN-CONTAINING PROTEIN"/>
    <property type="match status" value="1"/>
</dbReference>
<dbReference type="GO" id="GO:0016740">
    <property type="term" value="F:transferase activity"/>
    <property type="evidence" value="ECO:0007669"/>
    <property type="project" value="UniProtKB-KW"/>
</dbReference>
<dbReference type="RefSeq" id="WP_105513344.1">
    <property type="nucleotide sequence ID" value="NZ_PVEP01000001.1"/>
</dbReference>
<evidence type="ECO:0000313" key="3">
    <source>
        <dbReference type="Proteomes" id="UP000238338"/>
    </source>
</evidence>
<organism evidence="2 3">
    <name type="scientific">Albidovulum denitrificans</name>
    <dbReference type="NCBI Taxonomy" id="404881"/>
    <lineage>
        <taxon>Bacteria</taxon>
        <taxon>Pseudomonadati</taxon>
        <taxon>Pseudomonadota</taxon>
        <taxon>Alphaproteobacteria</taxon>
        <taxon>Rhodobacterales</taxon>
        <taxon>Paracoccaceae</taxon>
        <taxon>Albidovulum</taxon>
    </lineage>
</organism>
<dbReference type="EMBL" id="PVEP01000001">
    <property type="protein sequence ID" value="PQV59147.1"/>
    <property type="molecule type" value="Genomic_DNA"/>
</dbReference>
<accession>A0A2S8SE66</accession>
<dbReference type="Pfam" id="PF14269">
    <property type="entry name" value="Arylsulfotran_2"/>
    <property type="match status" value="1"/>
</dbReference>
<dbReference type="Proteomes" id="UP000238338">
    <property type="component" value="Unassembled WGS sequence"/>
</dbReference>
<dbReference type="PANTHER" id="PTHR35340">
    <property type="entry name" value="PQQ ENZYME REPEAT PROTEIN-RELATED"/>
    <property type="match status" value="1"/>
</dbReference>
<sequence>MPFVSWYEKHYLRVLIGVGVLFGGAAIFVAGYAKGSPKSASALLMQWSGDAVEVLSSGWEQAADPLPEHFLQPSRKPGAGVTVNTLMDTDDLVLLTGFFDGDPGLRLIRRDGSTVASWRAAFSELLPERADKPGAPQTDWNVDLHGSYIEPDGSVVFNFEYQGTVKLSRCGERLWALPERTHHSIEKAAAGGYWVGGLDVDADANNPTYRPLVSPTRARGTIQDDLILHVGEDGRILSRKSVFKLMMENGFEPLLSATGEMMANESLTDNELMHVNMIDELSSDLAPAFPEFAAGNLVVSVRDYNLVFVVDPTDWRVKWHGTGPWLRQHSAKFVSDGTIAVFNNNTYSYQSGPDGVTDLSQPRTSQILAVDPVSGDARVRYGGDMLSVFRGYLQEQPGGGFLIAEPEAGRVIQVDAKGDTVWEYINRFDDDRVLEMTGARAFPAAYFTVTDWSCP</sequence>
<name>A0A2S8SE66_9RHOB</name>
<evidence type="ECO:0000313" key="2">
    <source>
        <dbReference type="EMBL" id="PQV59147.1"/>
    </source>
</evidence>
<keyword evidence="1" id="KW-0472">Membrane</keyword>
<dbReference type="OrthoDB" id="264813at2"/>
<dbReference type="InterPro" id="IPR039535">
    <property type="entry name" value="ASST-like"/>
</dbReference>
<keyword evidence="1" id="KW-0812">Transmembrane</keyword>
<keyword evidence="3" id="KW-1185">Reference proteome</keyword>
<proteinExistence type="predicted"/>
<protein>
    <submittedName>
        <fullName evidence="2">Arylsulfotransferase ASST</fullName>
    </submittedName>
</protein>
<dbReference type="InterPro" id="IPR053143">
    <property type="entry name" value="Arylsulfate_ST"/>
</dbReference>
<reference evidence="2 3" key="1">
    <citation type="submission" date="2018-02" db="EMBL/GenBank/DDBJ databases">
        <title>Genomic Encyclopedia of Archaeal and Bacterial Type Strains, Phase II (KMG-II): from individual species to whole genera.</title>
        <authorList>
            <person name="Goeker M."/>
        </authorList>
    </citation>
    <scope>NUCLEOTIDE SEQUENCE [LARGE SCALE GENOMIC DNA]</scope>
    <source>
        <strain evidence="2 3">DSM 18921</strain>
    </source>
</reference>
<keyword evidence="2" id="KW-0808">Transferase</keyword>
<evidence type="ECO:0000256" key="1">
    <source>
        <dbReference type="SAM" id="Phobius"/>
    </source>
</evidence>
<comment type="caution">
    <text evidence="2">The sequence shown here is derived from an EMBL/GenBank/DDBJ whole genome shotgun (WGS) entry which is preliminary data.</text>
</comment>